<proteinExistence type="inferred from homology"/>
<feature type="domain" description="Peptidase M13 C-terminal" evidence="8">
    <location>
        <begin position="135"/>
        <end position="163"/>
    </location>
</feature>
<dbReference type="InterPro" id="IPR024079">
    <property type="entry name" value="MetalloPept_cat_dom_sf"/>
</dbReference>
<evidence type="ECO:0000256" key="3">
    <source>
        <dbReference type="ARBA" id="ARBA00022670"/>
    </source>
</evidence>
<dbReference type="InterPro" id="IPR018497">
    <property type="entry name" value="Peptidase_M13_C"/>
</dbReference>
<reference evidence="10 11" key="1">
    <citation type="submission" date="2013-12" db="EMBL/GenBank/DDBJ databases">
        <title>Draft genome of the parsitic nematode Ancylostoma duodenale.</title>
        <authorList>
            <person name="Mitreva M."/>
        </authorList>
    </citation>
    <scope>NUCLEOTIDE SEQUENCE [LARGE SCALE GENOMIC DNA]</scope>
    <source>
        <strain evidence="10 11">Zhejiang</strain>
    </source>
</reference>
<keyword evidence="7" id="KW-0482">Metalloprotease</keyword>
<evidence type="ECO:0000313" key="11">
    <source>
        <dbReference type="Proteomes" id="UP000054047"/>
    </source>
</evidence>
<keyword evidence="6" id="KW-0862">Zinc</keyword>
<protein>
    <recommendedName>
        <fullName evidence="12">Peptidase M13 N-terminal domain-containing protein</fullName>
    </recommendedName>
</protein>
<dbReference type="MEROPS" id="M13.013"/>
<dbReference type="EMBL" id="KN727321">
    <property type="protein sequence ID" value="KIH65967.1"/>
    <property type="molecule type" value="Genomic_DNA"/>
</dbReference>
<evidence type="ECO:0000256" key="7">
    <source>
        <dbReference type="ARBA" id="ARBA00023049"/>
    </source>
</evidence>
<dbReference type="PANTHER" id="PTHR11733:SF237">
    <property type="entry name" value="NEPRILYSIN-LIKE 4"/>
    <property type="match status" value="1"/>
</dbReference>
<dbReference type="PANTHER" id="PTHR11733">
    <property type="entry name" value="ZINC METALLOPROTEASE FAMILY M13 NEPRILYSIN-RELATED"/>
    <property type="match status" value="1"/>
</dbReference>
<dbReference type="OrthoDB" id="6475849at2759"/>
<evidence type="ECO:0000256" key="6">
    <source>
        <dbReference type="ARBA" id="ARBA00022833"/>
    </source>
</evidence>
<keyword evidence="11" id="KW-1185">Reference proteome</keyword>
<sequence>MQYAAGAMYVRKAFDQASKRATQAMIDDLMEAFHEMLRANDWMDTKTKAVSAFFLFGLSAIDKANKMLRHIGYPDFILHDEKLDDYYSGLHVRLSDSYSQMVEKLLRWDLEYEFKRLIKPVDRNEFELNPAEVDAFYERTSNSIIFPAAILQAPYFHHTFPSSEIHEHIIFANM</sequence>
<dbReference type="InterPro" id="IPR008753">
    <property type="entry name" value="Peptidase_M13_N"/>
</dbReference>
<keyword evidence="5" id="KW-0378">Hydrolase</keyword>
<dbReference type="Gene3D" id="3.40.390.10">
    <property type="entry name" value="Collagenase (Catalytic Domain)"/>
    <property type="match status" value="1"/>
</dbReference>
<dbReference type="Gene3D" id="1.10.1380.10">
    <property type="entry name" value="Neutral endopeptidase , domain2"/>
    <property type="match status" value="1"/>
</dbReference>
<dbReference type="Proteomes" id="UP000054047">
    <property type="component" value="Unassembled WGS sequence"/>
</dbReference>
<evidence type="ECO:0000259" key="9">
    <source>
        <dbReference type="Pfam" id="PF05649"/>
    </source>
</evidence>
<evidence type="ECO:0000313" key="10">
    <source>
        <dbReference type="EMBL" id="KIH65967.1"/>
    </source>
</evidence>
<evidence type="ECO:0008006" key="12">
    <source>
        <dbReference type="Google" id="ProtNLM"/>
    </source>
</evidence>
<organism evidence="10 11">
    <name type="scientific">Ancylostoma duodenale</name>
    <dbReference type="NCBI Taxonomy" id="51022"/>
    <lineage>
        <taxon>Eukaryota</taxon>
        <taxon>Metazoa</taxon>
        <taxon>Ecdysozoa</taxon>
        <taxon>Nematoda</taxon>
        <taxon>Chromadorea</taxon>
        <taxon>Rhabditida</taxon>
        <taxon>Rhabditina</taxon>
        <taxon>Rhabditomorpha</taxon>
        <taxon>Strongyloidea</taxon>
        <taxon>Ancylostomatidae</taxon>
        <taxon>Ancylostomatinae</taxon>
        <taxon>Ancylostoma</taxon>
    </lineage>
</organism>
<dbReference type="InterPro" id="IPR000718">
    <property type="entry name" value="Peptidase_M13"/>
</dbReference>
<dbReference type="GO" id="GO:0005886">
    <property type="term" value="C:plasma membrane"/>
    <property type="evidence" value="ECO:0007669"/>
    <property type="project" value="TreeGrafter"/>
</dbReference>
<feature type="domain" description="Peptidase M13 N-terminal" evidence="9">
    <location>
        <begin position="1"/>
        <end position="74"/>
    </location>
</feature>
<dbReference type="Pfam" id="PF01431">
    <property type="entry name" value="Peptidase_M13"/>
    <property type="match status" value="1"/>
</dbReference>
<dbReference type="AlphaFoldDB" id="A0A0C2DT67"/>
<dbReference type="GO" id="GO:0004222">
    <property type="term" value="F:metalloendopeptidase activity"/>
    <property type="evidence" value="ECO:0007669"/>
    <property type="project" value="InterPro"/>
</dbReference>
<keyword evidence="4" id="KW-0479">Metal-binding</keyword>
<accession>A0A0C2DT67</accession>
<evidence type="ECO:0000259" key="8">
    <source>
        <dbReference type="Pfam" id="PF01431"/>
    </source>
</evidence>
<evidence type="ECO:0000256" key="4">
    <source>
        <dbReference type="ARBA" id="ARBA00022723"/>
    </source>
</evidence>
<dbReference type="GO" id="GO:0016485">
    <property type="term" value="P:protein processing"/>
    <property type="evidence" value="ECO:0007669"/>
    <property type="project" value="TreeGrafter"/>
</dbReference>
<dbReference type="InterPro" id="IPR042089">
    <property type="entry name" value="Peptidase_M13_dom_2"/>
</dbReference>
<evidence type="ECO:0000256" key="2">
    <source>
        <dbReference type="ARBA" id="ARBA00007357"/>
    </source>
</evidence>
<comment type="cofactor">
    <cofactor evidence="1">
        <name>Zn(2+)</name>
        <dbReference type="ChEBI" id="CHEBI:29105"/>
    </cofactor>
</comment>
<name>A0A0C2DT67_9BILA</name>
<gene>
    <name evidence="10" type="ORF">ANCDUO_03705</name>
</gene>
<evidence type="ECO:0000256" key="5">
    <source>
        <dbReference type="ARBA" id="ARBA00022801"/>
    </source>
</evidence>
<dbReference type="Pfam" id="PF05649">
    <property type="entry name" value="Peptidase_M13_N"/>
    <property type="match status" value="1"/>
</dbReference>
<dbReference type="GO" id="GO:0046872">
    <property type="term" value="F:metal ion binding"/>
    <property type="evidence" value="ECO:0007669"/>
    <property type="project" value="UniProtKB-KW"/>
</dbReference>
<dbReference type="PROSITE" id="PS51885">
    <property type="entry name" value="NEPRILYSIN"/>
    <property type="match status" value="1"/>
</dbReference>
<keyword evidence="3" id="KW-0645">Protease</keyword>
<evidence type="ECO:0000256" key="1">
    <source>
        <dbReference type="ARBA" id="ARBA00001947"/>
    </source>
</evidence>
<comment type="similarity">
    <text evidence="2">Belongs to the peptidase M13 family.</text>
</comment>
<dbReference type="SUPFAM" id="SSF55486">
    <property type="entry name" value="Metalloproteases ('zincins'), catalytic domain"/>
    <property type="match status" value="1"/>
</dbReference>